<evidence type="ECO:0000259" key="3">
    <source>
        <dbReference type="Pfam" id="PF26109"/>
    </source>
</evidence>
<evidence type="ECO:0000259" key="2">
    <source>
        <dbReference type="Pfam" id="PF26107"/>
    </source>
</evidence>
<name>A0ABS7X9W1_9GAMM</name>
<feature type="domain" description="DNA-binding transcriptional repressor CapW winged helix-turn-helix" evidence="3">
    <location>
        <begin position="21"/>
        <end position="87"/>
    </location>
</feature>
<dbReference type="RefSeq" id="WP_205311540.1">
    <property type="nucleotide sequence ID" value="NZ_JAERPS020000004.1"/>
</dbReference>
<evidence type="ECO:0000259" key="1">
    <source>
        <dbReference type="Pfam" id="PF13280"/>
    </source>
</evidence>
<feature type="domain" description="DNA-binding transcriptional repressor CapW C-terminal dimerisation" evidence="2">
    <location>
        <begin position="225"/>
        <end position="297"/>
    </location>
</feature>
<organism evidence="4 5">
    <name type="scientific">Rheinheimera maricola</name>
    <dbReference type="NCBI Taxonomy" id="2793282"/>
    <lineage>
        <taxon>Bacteria</taxon>
        <taxon>Pseudomonadati</taxon>
        <taxon>Pseudomonadota</taxon>
        <taxon>Gammaproteobacteria</taxon>
        <taxon>Chromatiales</taxon>
        <taxon>Chromatiaceae</taxon>
        <taxon>Rheinheimera</taxon>
    </lineage>
</organism>
<reference evidence="4 5" key="1">
    <citation type="submission" date="2020-12" db="EMBL/GenBank/DDBJ databases">
        <authorList>
            <person name="Ruan W."/>
            <person name="Khan S.A."/>
            <person name="Jeon C.O."/>
        </authorList>
    </citation>
    <scope>NUCLEOTIDE SEQUENCE [LARGE SCALE GENOMIC DNA]</scope>
    <source>
        <strain evidence="4 5">MA-13</strain>
    </source>
</reference>
<dbReference type="PROSITE" id="PS52050">
    <property type="entry name" value="WYL"/>
    <property type="match status" value="1"/>
</dbReference>
<proteinExistence type="predicted"/>
<dbReference type="Pfam" id="PF13280">
    <property type="entry name" value="WYL"/>
    <property type="match status" value="1"/>
</dbReference>
<gene>
    <name evidence="4" type="ORF">I4W93_012055</name>
</gene>
<protein>
    <submittedName>
        <fullName evidence="4">WYL domain-containing protein</fullName>
    </submittedName>
</protein>
<dbReference type="Proteomes" id="UP000663814">
    <property type="component" value="Unassembled WGS sequence"/>
</dbReference>
<keyword evidence="5" id="KW-1185">Reference proteome</keyword>
<dbReference type="PIRSF" id="PIRSF015558">
    <property type="entry name" value="Txn_reg_DeoR_prd"/>
    <property type="match status" value="1"/>
</dbReference>
<dbReference type="InterPro" id="IPR026881">
    <property type="entry name" value="WYL_dom"/>
</dbReference>
<evidence type="ECO:0000313" key="4">
    <source>
        <dbReference type="EMBL" id="MBZ9612331.1"/>
    </source>
</evidence>
<dbReference type="InterPro" id="IPR016634">
    <property type="entry name" value="CapW-like"/>
</dbReference>
<reference evidence="4 5" key="2">
    <citation type="submission" date="2021-08" db="EMBL/GenBank/DDBJ databases">
        <title>Rheinheimera aquimaris sp. nov., isolated from seawater of the East Sea in Korea.</title>
        <authorList>
            <person name="Kim K.H."/>
            <person name="Wenting R."/>
            <person name="Kim K.R."/>
            <person name="Jeon C.O."/>
        </authorList>
    </citation>
    <scope>NUCLEOTIDE SEQUENCE [LARGE SCALE GENOMIC DNA]</scope>
    <source>
        <strain evidence="4 5">MA-13</strain>
    </source>
</reference>
<dbReference type="InterPro" id="IPR059019">
    <property type="entry name" value="WHD_CapW"/>
</dbReference>
<accession>A0ABS7X9W1</accession>
<evidence type="ECO:0000313" key="5">
    <source>
        <dbReference type="Proteomes" id="UP000663814"/>
    </source>
</evidence>
<dbReference type="InterPro" id="IPR059020">
    <property type="entry name" value="CapW_CTD"/>
</dbReference>
<comment type="caution">
    <text evidence="4">The sequence shown here is derived from an EMBL/GenBank/DDBJ whole genome shotgun (WGS) entry which is preliminary data.</text>
</comment>
<feature type="domain" description="WYL" evidence="1">
    <location>
        <begin position="130"/>
        <end position="200"/>
    </location>
</feature>
<dbReference type="Pfam" id="PF26109">
    <property type="entry name" value="WHD_BrxR"/>
    <property type="match status" value="1"/>
</dbReference>
<dbReference type="Pfam" id="PF26107">
    <property type="entry name" value="BrxR_CTD"/>
    <property type="match status" value="1"/>
</dbReference>
<sequence length="315" mass="36245">MDKVYTYEQLLDEVGNVSKTDRLAYIDFLLMFKGSLTRQDLTDFFGIKVASASAAISDYREYRQDNVEYVHKEAKNVIKFSSFNPLLNYDAENALGMLANGFNKGKFNVTPTLPYERVGFMPKKLDVNLVAKVTRAISNKSAIVCKYLSHSSKVHDDRTLYPTAIFYDGISWMFRAFSISDSTPDGDFRSFNFSRVSSVTEAPQSFAKRHQTIQSDADWQTIIPVILEIHPSIHNDFKKKSVLIHEYGVDSSTNQLSVSVRAVLFYYLKEQWSIDVRSEEEIKADKRGSRYNFILKNSSMFRHLKCMEHVFKPYS</sequence>
<dbReference type="EMBL" id="JAERPS020000004">
    <property type="protein sequence ID" value="MBZ9612331.1"/>
    <property type="molecule type" value="Genomic_DNA"/>
</dbReference>